<name>A0A0E0F327_9ORYZ</name>
<dbReference type="InterPro" id="IPR011676">
    <property type="entry name" value="DUF1618"/>
</dbReference>
<dbReference type="Gramene" id="OMERI11G04190.1">
    <property type="protein sequence ID" value="OMERI11G04190.1"/>
    <property type="gene ID" value="OMERI11G04190"/>
</dbReference>
<protein>
    <recommendedName>
        <fullName evidence="2">DUF1618 domain-containing protein</fullName>
    </recommendedName>
</protein>
<dbReference type="HOGENOM" id="CLU_276277_0_0_1"/>
<dbReference type="PANTHER" id="PTHR33074:SF76">
    <property type="entry name" value="OS11G0569701 PROTEIN"/>
    <property type="match status" value="1"/>
</dbReference>
<keyword evidence="4" id="KW-1185">Reference proteome</keyword>
<feature type="domain" description="DUF1618" evidence="2">
    <location>
        <begin position="776"/>
        <end position="937"/>
    </location>
</feature>
<feature type="region of interest" description="Disordered" evidence="1">
    <location>
        <begin position="565"/>
        <end position="585"/>
    </location>
</feature>
<dbReference type="Pfam" id="PF07762">
    <property type="entry name" value="DUF1618"/>
    <property type="match status" value="2"/>
</dbReference>
<dbReference type="Proteomes" id="UP000008021">
    <property type="component" value="Chromosome 11"/>
</dbReference>
<sequence>METQRTADPGGDGGGGAGGYPRWVILCRHGEYQGYERDDSFPPFSTPDAKTEAASVFSSGGHHVRVSLCLDAPPASSRVCFDFFPRIGWGRGASLAVVAAHGDSVLVRLSYQGEGYRYGDDGVLDYFVYNAGAAAADPPPPPSLSLLPAYVTTDVDEEESETWGPRHDLDERTTGLLRRGDDDMVVVDLAVMEEGDELEEAELLVLRSGEWTVTRAPVVHFDGRAEKLPSWITDMAVPVGERRMCWADLYRGIILCDVDDVFDQNPQLRFVPLPPEALTDESNDDDDYDDHTRKYVIAERSVCVTGGGAALKFIDVIPRCCCGRPGPTYCGHSTGAFIIKTWILRVDDGSGDMAWTMDAMVDATELWSSHAYAGLPHAIPEHPIVSIDDPHLISFMVDERESEGRYCRIKETWMILFDTRSKTLLSAISCSHGRNFLPSKVSSYFTSSNGSCSNGGAMSEPAVIIDKAPTHDAIIGDSVRISCESSGAKHFSVSRSVASPDEIFAALEEIPELSRHDLLRAYSMLCHDNGRRFKSLLGLPMSLRKTWLLMEIQTCEDCARDVRRKHKKGSDDQGDRDDSSNPCSATGGSCAETEASCRNSAGHVVRLSLCREAPPASSRIHDEGGGPLVCVVAAHRDSVLLQMHYKNEAHRGGEYGLDHFVYSAGDAAAGDPPSLSLLPIHWVHYGLSDRTPNRLDDARTGLLRRRRRRCGDNDLVVSKLTVTEDDDGVDAELLVFRSGEWSVTPAEIIHDDGKADELFHWKTDMVVPVGDRRLCWVDLYRGIILCDMFDDDEPLRPRYVSLPVEPPAGEFDDDDYGYRYYEYESGGGRGRNPRLCLMKDRTVCATNGGGGGDTLKFVDIFPRCCCGGPGVTTCDHSSSAFVINTWTLRTSDMTWTMDAIVDATELWSLSLHADAGIPPHKRPYYPVVSTRDSHIICFLVYDHDYCVKEKFWKIMLDTTNKTLPSVFAYKNQSSPCLRCIPSEISGYLLTSCSSDSTKPAAIVVDVLPAAAATTTTTTAVISKKSHELSTNVSEMASPEEILAALEEIPDLGCDDLLEAYNLLINDGSGRRFRSLLVLPMGLRKKWLLIEVKNSQACSICSACTTQPTTWMGAEAELQGSDVLRKHLSRDL</sequence>
<dbReference type="PANTHER" id="PTHR33074">
    <property type="entry name" value="EXPRESSED PROTEIN-RELATED"/>
    <property type="match status" value="1"/>
</dbReference>
<proteinExistence type="predicted"/>
<reference evidence="3" key="2">
    <citation type="submission" date="2018-05" db="EMBL/GenBank/DDBJ databases">
        <title>OmerRS3 (Oryza meridionalis Reference Sequence Version 3).</title>
        <authorList>
            <person name="Zhang J."/>
            <person name="Kudrna D."/>
            <person name="Lee S."/>
            <person name="Talag J."/>
            <person name="Welchert J."/>
            <person name="Wing R.A."/>
        </authorList>
    </citation>
    <scope>NUCLEOTIDE SEQUENCE [LARGE SCALE GENOMIC DNA]</scope>
    <source>
        <strain evidence="3">cv. OR44</strain>
    </source>
</reference>
<feature type="domain" description="DUF1618" evidence="2">
    <location>
        <begin position="246"/>
        <end position="393"/>
    </location>
</feature>
<accession>A0A0E0F327</accession>
<evidence type="ECO:0000313" key="4">
    <source>
        <dbReference type="Proteomes" id="UP000008021"/>
    </source>
</evidence>
<dbReference type="eggNOG" id="ENOG502R7NY">
    <property type="taxonomic scope" value="Eukaryota"/>
</dbReference>
<feature type="compositionally biased region" description="Basic and acidic residues" evidence="1">
    <location>
        <begin position="569"/>
        <end position="579"/>
    </location>
</feature>
<evidence type="ECO:0000259" key="2">
    <source>
        <dbReference type="Pfam" id="PF07762"/>
    </source>
</evidence>
<evidence type="ECO:0000256" key="1">
    <source>
        <dbReference type="SAM" id="MobiDB-lite"/>
    </source>
</evidence>
<dbReference type="AlphaFoldDB" id="A0A0E0F327"/>
<dbReference type="EnsemblPlants" id="OMERI11G04190.1">
    <property type="protein sequence ID" value="OMERI11G04190.1"/>
    <property type="gene ID" value="OMERI11G04190"/>
</dbReference>
<organism evidence="3">
    <name type="scientific">Oryza meridionalis</name>
    <dbReference type="NCBI Taxonomy" id="40149"/>
    <lineage>
        <taxon>Eukaryota</taxon>
        <taxon>Viridiplantae</taxon>
        <taxon>Streptophyta</taxon>
        <taxon>Embryophyta</taxon>
        <taxon>Tracheophyta</taxon>
        <taxon>Spermatophyta</taxon>
        <taxon>Magnoliopsida</taxon>
        <taxon>Liliopsida</taxon>
        <taxon>Poales</taxon>
        <taxon>Poaceae</taxon>
        <taxon>BOP clade</taxon>
        <taxon>Oryzoideae</taxon>
        <taxon>Oryzeae</taxon>
        <taxon>Oryzinae</taxon>
        <taxon>Oryza</taxon>
    </lineage>
</organism>
<reference evidence="3" key="1">
    <citation type="submission" date="2015-04" db="UniProtKB">
        <authorList>
            <consortium name="EnsemblPlants"/>
        </authorList>
    </citation>
    <scope>IDENTIFICATION</scope>
</reference>
<evidence type="ECO:0000313" key="3">
    <source>
        <dbReference type="EnsemblPlants" id="OMERI11G04190.1"/>
    </source>
</evidence>